<gene>
    <name evidence="4" type="ORF">BQ4739_LOCUS3902</name>
</gene>
<feature type="repeat" description="ANK" evidence="3">
    <location>
        <begin position="130"/>
        <end position="162"/>
    </location>
</feature>
<dbReference type="PROSITE" id="PS50088">
    <property type="entry name" value="ANK_REPEAT"/>
    <property type="match status" value="1"/>
</dbReference>
<dbReference type="PROSITE" id="PS50297">
    <property type="entry name" value="ANK_REP_REGION"/>
    <property type="match status" value="1"/>
</dbReference>
<keyword evidence="1" id="KW-0677">Repeat</keyword>
<dbReference type="PANTHER" id="PTHR24198:SF165">
    <property type="entry name" value="ANKYRIN REPEAT-CONTAINING PROTEIN-RELATED"/>
    <property type="match status" value="1"/>
</dbReference>
<dbReference type="SMART" id="SM00248">
    <property type="entry name" value="ANK"/>
    <property type="match status" value="2"/>
</dbReference>
<accession>A0A383VCQ0</accession>
<organism evidence="4 5">
    <name type="scientific">Tetradesmus obliquus</name>
    <name type="common">Green alga</name>
    <name type="synonym">Acutodesmus obliquus</name>
    <dbReference type="NCBI Taxonomy" id="3088"/>
    <lineage>
        <taxon>Eukaryota</taxon>
        <taxon>Viridiplantae</taxon>
        <taxon>Chlorophyta</taxon>
        <taxon>core chlorophytes</taxon>
        <taxon>Chlorophyceae</taxon>
        <taxon>CS clade</taxon>
        <taxon>Sphaeropleales</taxon>
        <taxon>Scenedesmaceae</taxon>
        <taxon>Tetradesmus</taxon>
    </lineage>
</organism>
<evidence type="ECO:0000256" key="2">
    <source>
        <dbReference type="ARBA" id="ARBA00023043"/>
    </source>
</evidence>
<reference evidence="4 5" key="1">
    <citation type="submission" date="2016-10" db="EMBL/GenBank/DDBJ databases">
        <authorList>
            <person name="Cai Z."/>
        </authorList>
    </citation>
    <scope>NUCLEOTIDE SEQUENCE [LARGE SCALE GENOMIC DNA]</scope>
</reference>
<dbReference type="InterPro" id="IPR036770">
    <property type="entry name" value="Ankyrin_rpt-contain_sf"/>
</dbReference>
<proteinExistence type="predicted"/>
<evidence type="ECO:0000313" key="5">
    <source>
        <dbReference type="Proteomes" id="UP000256970"/>
    </source>
</evidence>
<sequence length="205" mass="20541">MGNEASVQAQAARADELALMQALLNGDLQAIQALLKQNPSLVYAHSKAGENLWHFAAQGGDAQVLKAVAAAVEGALAGQKKQDKLKGRINHEFNKVNQAVNQAISSAVPLPAAIAIPMSTDIGINAKTMDGTTPLMAAVKAGKPEAVAELLAAGADARRGDSSGATAVHHAAWQGQAACLAGAAAAWAAAGGAGGSRRQLGAQAG</sequence>
<dbReference type="Proteomes" id="UP000256970">
    <property type="component" value="Unassembled WGS sequence"/>
</dbReference>
<dbReference type="SUPFAM" id="SSF48403">
    <property type="entry name" value="Ankyrin repeat"/>
    <property type="match status" value="1"/>
</dbReference>
<keyword evidence="2 3" id="KW-0040">ANK repeat</keyword>
<protein>
    <submittedName>
        <fullName evidence="4">Uncharacterized protein</fullName>
    </submittedName>
</protein>
<dbReference type="PANTHER" id="PTHR24198">
    <property type="entry name" value="ANKYRIN REPEAT AND PROTEIN KINASE DOMAIN-CONTAINING PROTEIN"/>
    <property type="match status" value="1"/>
</dbReference>
<dbReference type="AlphaFoldDB" id="A0A383VCQ0"/>
<dbReference type="InterPro" id="IPR002110">
    <property type="entry name" value="Ankyrin_rpt"/>
</dbReference>
<keyword evidence="5" id="KW-1185">Reference proteome</keyword>
<name>A0A383VCQ0_TETOB</name>
<dbReference type="Gene3D" id="1.25.40.20">
    <property type="entry name" value="Ankyrin repeat-containing domain"/>
    <property type="match status" value="2"/>
</dbReference>
<dbReference type="EMBL" id="FNXT01000307">
    <property type="protein sequence ID" value="SZX63347.1"/>
    <property type="molecule type" value="Genomic_DNA"/>
</dbReference>
<evidence type="ECO:0000256" key="3">
    <source>
        <dbReference type="PROSITE-ProRule" id="PRU00023"/>
    </source>
</evidence>
<dbReference type="Pfam" id="PF12796">
    <property type="entry name" value="Ank_2"/>
    <property type="match status" value="1"/>
</dbReference>
<evidence type="ECO:0000313" key="4">
    <source>
        <dbReference type="EMBL" id="SZX63347.1"/>
    </source>
</evidence>
<evidence type="ECO:0000256" key="1">
    <source>
        <dbReference type="ARBA" id="ARBA00022737"/>
    </source>
</evidence>